<reference evidence="6" key="1">
    <citation type="submission" date="2019-01" db="EMBL/GenBank/DDBJ databases">
        <title>Genomic signatures and co-occurrence patterns of the ultra-small Saccharimodia (Patescibacteria phylum) suggest a symbiotic lifestyle.</title>
        <authorList>
            <person name="Lemos L."/>
            <person name="Medeiros J."/>
            <person name="Andreote F."/>
            <person name="Fernandes G."/>
            <person name="Varani A."/>
            <person name="Oliveira G."/>
            <person name="Pylro V."/>
        </authorList>
    </citation>
    <scope>NUCLEOTIDE SEQUENCE [LARGE SCALE GENOMIC DNA]</scope>
    <source>
        <strain evidence="6">AMD02</strain>
    </source>
</reference>
<evidence type="ECO:0000256" key="5">
    <source>
        <dbReference type="SAM" id="Phobius"/>
    </source>
</evidence>
<dbReference type="GO" id="GO:0005886">
    <property type="term" value="C:plasma membrane"/>
    <property type="evidence" value="ECO:0007669"/>
    <property type="project" value="TreeGrafter"/>
</dbReference>
<dbReference type="EMBL" id="SCKX01000001">
    <property type="protein sequence ID" value="RWZ78308.1"/>
    <property type="molecule type" value="Genomic_DNA"/>
</dbReference>
<dbReference type="InterPro" id="IPR050321">
    <property type="entry name" value="Glycosyltr_2/OpgH_subfam"/>
</dbReference>
<evidence type="ECO:0000313" key="7">
    <source>
        <dbReference type="Proteomes" id="UP000289257"/>
    </source>
</evidence>
<feature type="transmembrane region" description="Helical" evidence="5">
    <location>
        <begin position="65"/>
        <end position="85"/>
    </location>
</feature>
<sequence>MRKNGNPAPQRILAEGLAPEDFLSYYKQQFRWARGSLELLFAYNPLFRRGLTAAQKVQYLASSSYYLSGIIVLVNALLPLTYFFFSVKPLTINTMTLALIFLPYIFVILYTLQLTSNFTYTFRALSFSLGSAIIYIKALWHTMIRKKNGFAVTSKTKVKGNHGRLVIPHLTYIGLVITGVTWGVMREGWSASMLSNIAWACIYIAAFVPFISAAFEGSRNVSKQKRTTRDPKLKKFEVPV</sequence>
<keyword evidence="5" id="KW-0812">Transmembrane</keyword>
<dbReference type="PANTHER" id="PTHR43867:SF2">
    <property type="entry name" value="CELLULOSE SYNTHASE CATALYTIC SUBUNIT A [UDP-FORMING]"/>
    <property type="match status" value="1"/>
</dbReference>
<comment type="subcellular location">
    <subcellularLocation>
        <location evidence="1">Membrane</location>
        <topology evidence="1">Multi-pass membrane protein</topology>
    </subcellularLocation>
</comment>
<keyword evidence="2" id="KW-0328">Glycosyltransferase</keyword>
<comment type="caution">
    <text evidence="6">The sequence shown here is derived from an EMBL/GenBank/DDBJ whole genome shotgun (WGS) entry which is preliminary data.</text>
</comment>
<keyword evidence="7" id="KW-1185">Reference proteome</keyword>
<dbReference type="GO" id="GO:0016758">
    <property type="term" value="F:hexosyltransferase activity"/>
    <property type="evidence" value="ECO:0007669"/>
    <property type="project" value="TreeGrafter"/>
</dbReference>
<gene>
    <name evidence="6" type="ORF">EOT05_00900</name>
</gene>
<evidence type="ECO:0000313" key="6">
    <source>
        <dbReference type="EMBL" id="RWZ78308.1"/>
    </source>
</evidence>
<keyword evidence="5" id="KW-0472">Membrane</keyword>
<evidence type="ECO:0000256" key="4">
    <source>
        <dbReference type="ARBA" id="ARBA00022989"/>
    </source>
</evidence>
<organism evidence="6 7">
    <name type="scientific">Candidatus Microsaccharimonas sossegonensis</name>
    <dbReference type="NCBI Taxonomy" id="2506948"/>
    <lineage>
        <taxon>Bacteria</taxon>
        <taxon>Candidatus Saccharimonadota</taxon>
        <taxon>Candidatus Saccharimonadia</taxon>
        <taxon>Candidatus Saccharimonadales</taxon>
        <taxon>Candidatus Saccharimonadaceae</taxon>
        <taxon>Candidatus Microsaccharimonas</taxon>
    </lineage>
</organism>
<evidence type="ECO:0008006" key="8">
    <source>
        <dbReference type="Google" id="ProtNLM"/>
    </source>
</evidence>
<keyword evidence="3" id="KW-0808">Transferase</keyword>
<dbReference type="AlphaFoldDB" id="A0A4Q0AI62"/>
<evidence type="ECO:0000256" key="2">
    <source>
        <dbReference type="ARBA" id="ARBA00022676"/>
    </source>
</evidence>
<dbReference type="PANTHER" id="PTHR43867">
    <property type="entry name" value="CELLULOSE SYNTHASE CATALYTIC SUBUNIT A [UDP-FORMING]"/>
    <property type="match status" value="1"/>
</dbReference>
<feature type="transmembrane region" description="Helical" evidence="5">
    <location>
        <begin position="197"/>
        <end position="215"/>
    </location>
</feature>
<accession>A0A4Q0AI62</accession>
<evidence type="ECO:0000256" key="3">
    <source>
        <dbReference type="ARBA" id="ARBA00022679"/>
    </source>
</evidence>
<name>A0A4Q0AI62_9BACT</name>
<keyword evidence="4 5" id="KW-1133">Transmembrane helix</keyword>
<dbReference type="Proteomes" id="UP000289257">
    <property type="component" value="Unassembled WGS sequence"/>
</dbReference>
<proteinExistence type="predicted"/>
<feature type="transmembrane region" description="Helical" evidence="5">
    <location>
        <begin position="124"/>
        <end position="144"/>
    </location>
</feature>
<feature type="transmembrane region" description="Helical" evidence="5">
    <location>
        <begin position="165"/>
        <end position="185"/>
    </location>
</feature>
<feature type="transmembrane region" description="Helical" evidence="5">
    <location>
        <begin position="92"/>
        <end position="112"/>
    </location>
</feature>
<protein>
    <recommendedName>
        <fullName evidence="8">Glycosyltransferase 2-like domain-containing protein</fullName>
    </recommendedName>
</protein>
<evidence type="ECO:0000256" key="1">
    <source>
        <dbReference type="ARBA" id="ARBA00004141"/>
    </source>
</evidence>